<evidence type="ECO:0000313" key="1">
    <source>
        <dbReference type="EMBL" id="GME80603.1"/>
    </source>
</evidence>
<dbReference type="Proteomes" id="UP001165064">
    <property type="component" value="Unassembled WGS sequence"/>
</dbReference>
<keyword evidence="2" id="KW-1185">Reference proteome</keyword>
<organism evidence="1 2">
    <name type="scientific">Ambrosiozyma monospora</name>
    <name type="common">Yeast</name>
    <name type="synonym">Endomycopsis monosporus</name>
    <dbReference type="NCBI Taxonomy" id="43982"/>
    <lineage>
        <taxon>Eukaryota</taxon>
        <taxon>Fungi</taxon>
        <taxon>Dikarya</taxon>
        <taxon>Ascomycota</taxon>
        <taxon>Saccharomycotina</taxon>
        <taxon>Pichiomycetes</taxon>
        <taxon>Pichiales</taxon>
        <taxon>Pichiaceae</taxon>
        <taxon>Ambrosiozyma</taxon>
    </lineage>
</organism>
<gene>
    <name evidence="1" type="ORF">Amon02_000453100</name>
</gene>
<sequence length="487" mass="55227">MVLPLNKITNSFARQTRFLSTNVHKIAIIGSGPSAFYTSINLLKQNPKNLQIDMFEQNPVPFGLSRYGVAPDHPEVKNCQDRFEEFVQEQMSLNNEPSDNKNFKFFGKVKIGKDIHLAELYKNYHSVVYAYGSSAENQLGIPGEDHSGVINSKKFVGWYNGDPSCQNLNPPLDKVKNVTIIGNGNVAIDIVRILLADPETHWANTDITETALNTLKKSTVENVVVSARRGFLESKFTNKEFKEVLEFKDINFDGWNEELFEKLLNGKKLGRVEKRRLQLAKKYTNNNKDTAKKHWRLDYLKTPVGFKVDSNDPTLLKETIFQKRTIDEEGNISDTKDLASTENELVITSIGYKGEPLPEFKKLGVPFDSKRGMIPNIDGKIDFKDPHGTLSYCTGWIANGSRGNINTCVMSSSILADVINSDMQELKITDKPGREEIEKLLENRNVRVTTWSDWLRIQAKEVLLGQNSAKPFEKITDFDKMLNVLRD</sequence>
<protein>
    <submittedName>
        <fullName evidence="1">Unnamed protein product</fullName>
    </submittedName>
</protein>
<comment type="caution">
    <text evidence="1">The sequence shown here is derived from an EMBL/GenBank/DDBJ whole genome shotgun (WGS) entry which is preliminary data.</text>
</comment>
<reference evidence="1" key="1">
    <citation type="submission" date="2023-04" db="EMBL/GenBank/DDBJ databases">
        <title>Ambrosiozyma monospora NBRC 10751.</title>
        <authorList>
            <person name="Ichikawa N."/>
            <person name="Sato H."/>
            <person name="Tonouchi N."/>
        </authorList>
    </citation>
    <scope>NUCLEOTIDE SEQUENCE</scope>
    <source>
        <strain evidence="1">NBRC 10751</strain>
    </source>
</reference>
<accession>A0ACB5T3B6</accession>
<evidence type="ECO:0000313" key="2">
    <source>
        <dbReference type="Proteomes" id="UP001165064"/>
    </source>
</evidence>
<dbReference type="EMBL" id="BSXS01003133">
    <property type="protein sequence ID" value="GME80603.1"/>
    <property type="molecule type" value="Genomic_DNA"/>
</dbReference>
<proteinExistence type="predicted"/>
<name>A0ACB5T3B6_AMBMO</name>